<reference evidence="1 2" key="1">
    <citation type="submission" date="2021-11" db="EMBL/GenBank/DDBJ databases">
        <title>Draft genome sequence of Paenibacillus profundus YoMME, a new Gram-positive bacteria with exoelectrogenic properties.</title>
        <authorList>
            <person name="Hubenova Y."/>
            <person name="Hubenova E."/>
            <person name="Manasiev Y."/>
            <person name="Peykov S."/>
            <person name="Mitov M."/>
        </authorList>
    </citation>
    <scope>NUCLEOTIDE SEQUENCE [LARGE SCALE GENOMIC DNA]</scope>
    <source>
        <strain evidence="1 2">YoMME</strain>
    </source>
</reference>
<organism evidence="1 2">
    <name type="scientific">Paenibacillus profundus</name>
    <dbReference type="NCBI Taxonomy" id="1173085"/>
    <lineage>
        <taxon>Bacteria</taxon>
        <taxon>Bacillati</taxon>
        <taxon>Bacillota</taxon>
        <taxon>Bacilli</taxon>
        <taxon>Bacillales</taxon>
        <taxon>Paenibacillaceae</taxon>
        <taxon>Paenibacillus</taxon>
    </lineage>
</organism>
<comment type="caution">
    <text evidence="1">The sequence shown here is derived from an EMBL/GenBank/DDBJ whole genome shotgun (WGS) entry which is preliminary data.</text>
</comment>
<dbReference type="Proteomes" id="UP001199916">
    <property type="component" value="Unassembled WGS sequence"/>
</dbReference>
<proteinExistence type="predicted"/>
<dbReference type="EMBL" id="JAJNBZ010000019">
    <property type="protein sequence ID" value="MCE5171650.1"/>
    <property type="molecule type" value="Genomic_DNA"/>
</dbReference>
<gene>
    <name evidence="1" type="ORF">LQV63_20400</name>
</gene>
<keyword evidence="2" id="KW-1185">Reference proteome</keyword>
<sequence>MTLFLTEYFSKFAGKFNSYEEVAQANGFSTANPAQGTQGLRNASSANGYVKVNSVDEYAALLNYYNDLTSSTQNAVEHQSSSVKALADYETRTVTHEKTWNDLGVSWMKAYVICEVSNKTDKIVGTPKTDSGLYGFTPGNSWEHNKDRASVHVNTEKTGGYANIVGTLSLYIIIEGIGKITSKDLTCYMTF</sequence>
<name>A0ABS8YIB0_9BACL</name>
<evidence type="ECO:0000313" key="2">
    <source>
        <dbReference type="Proteomes" id="UP001199916"/>
    </source>
</evidence>
<evidence type="ECO:0000313" key="1">
    <source>
        <dbReference type="EMBL" id="MCE5171650.1"/>
    </source>
</evidence>
<protein>
    <submittedName>
        <fullName evidence="1">Uncharacterized protein</fullName>
    </submittedName>
</protein>
<dbReference type="RefSeq" id="WP_233698057.1">
    <property type="nucleotide sequence ID" value="NZ_JAJNBZ010000019.1"/>
</dbReference>
<accession>A0ABS8YIB0</accession>